<organism evidence="2">
    <name type="scientific">[Ruminococcus] torques</name>
    <dbReference type="NCBI Taxonomy" id="33039"/>
    <lineage>
        <taxon>Bacteria</taxon>
        <taxon>Bacillati</taxon>
        <taxon>Bacillota</taxon>
        <taxon>Clostridia</taxon>
        <taxon>Lachnospirales</taxon>
        <taxon>Lachnospiraceae</taxon>
        <taxon>Mediterraneibacter</taxon>
    </lineage>
</organism>
<sequence length="106" mass="12638">MNELKEMEKDLQKVKKEYLDAQQALFETDAELEELLIALEELINDYDSDFKLNHIDLNNYAKGNRGNKIGERSYNFLYSHRKIMWFIRTSLMYCRSAKETCESGMR</sequence>
<reference evidence="2" key="1">
    <citation type="submission" date="2019-11" db="EMBL/GenBank/DDBJ databases">
        <authorList>
            <person name="Feng L."/>
        </authorList>
    </citation>
    <scope>NUCLEOTIDE SEQUENCE</scope>
    <source>
        <strain evidence="2">RtorquesLFYP15</strain>
    </source>
</reference>
<dbReference type="RefSeq" id="WP_423248429.1">
    <property type="nucleotide sequence ID" value="NZ_CACRUQ010000005.1"/>
</dbReference>
<dbReference type="EMBL" id="CACRUQ010000005">
    <property type="protein sequence ID" value="VYT72498.1"/>
    <property type="molecule type" value="Genomic_DNA"/>
</dbReference>
<keyword evidence="1" id="KW-0175">Coiled coil</keyword>
<gene>
    <name evidence="2" type="ORF">RTLFYP15_00563</name>
</gene>
<name>A0A6N2Z323_9FIRM</name>
<proteinExistence type="predicted"/>
<accession>A0A6N2Z323</accession>
<evidence type="ECO:0000313" key="2">
    <source>
        <dbReference type="EMBL" id="VYT72498.1"/>
    </source>
</evidence>
<protein>
    <submittedName>
        <fullName evidence="2">Uncharacterized protein</fullName>
    </submittedName>
</protein>
<feature type="coiled-coil region" evidence="1">
    <location>
        <begin position="1"/>
        <end position="45"/>
    </location>
</feature>
<evidence type="ECO:0000256" key="1">
    <source>
        <dbReference type="SAM" id="Coils"/>
    </source>
</evidence>
<dbReference type="AlphaFoldDB" id="A0A6N2Z323"/>